<evidence type="ECO:0000313" key="1">
    <source>
        <dbReference type="EMBL" id="TJZ53600.1"/>
    </source>
</evidence>
<dbReference type="Proteomes" id="UP000306808">
    <property type="component" value="Unassembled WGS sequence"/>
</dbReference>
<name>A0A4U0NHM8_9SPHI</name>
<comment type="caution">
    <text evidence="1">The sequence shown here is derived from an EMBL/GenBank/DDBJ whole genome shotgun (WGS) entry which is preliminary data.</text>
</comment>
<dbReference type="RefSeq" id="WP_136902394.1">
    <property type="nucleotide sequence ID" value="NZ_SUME01000007.1"/>
</dbReference>
<proteinExistence type="predicted"/>
<dbReference type="AlphaFoldDB" id="A0A4U0NHM8"/>
<sequence>MKRLMITALVLFTFYIVKAQQISTLDGPRLRQLSVTYSVEINKAADIAAALDHNLDSIRAVVGKRKLTPAARLELINRLENDRQAAIRAVLTLDQYAELKAREAELATERRAAGDQYLRNQVRKTKERIVLQGETK</sequence>
<gene>
    <name evidence="1" type="ORF">FAZ15_16330</name>
</gene>
<dbReference type="OrthoDB" id="5450709at2"/>
<protein>
    <submittedName>
        <fullName evidence="1">Uncharacterized protein</fullName>
    </submittedName>
</protein>
<dbReference type="EMBL" id="SUME01000007">
    <property type="protein sequence ID" value="TJZ53600.1"/>
    <property type="molecule type" value="Genomic_DNA"/>
</dbReference>
<accession>A0A4U0NHM8</accession>
<keyword evidence="2" id="KW-1185">Reference proteome</keyword>
<reference evidence="1 2" key="1">
    <citation type="submission" date="2019-04" db="EMBL/GenBank/DDBJ databases">
        <title>Sphingobacterium olei sp. nov., isolated from oil-contaminated soil.</title>
        <authorList>
            <person name="Liu B."/>
        </authorList>
    </citation>
    <scope>NUCLEOTIDE SEQUENCE [LARGE SCALE GENOMIC DNA]</scope>
    <source>
        <strain evidence="1 2">HAL-9</strain>
    </source>
</reference>
<organism evidence="1 2">
    <name type="scientific">Sphingobacterium olei</name>
    <dbReference type="NCBI Taxonomy" id="2571155"/>
    <lineage>
        <taxon>Bacteria</taxon>
        <taxon>Pseudomonadati</taxon>
        <taxon>Bacteroidota</taxon>
        <taxon>Sphingobacteriia</taxon>
        <taxon>Sphingobacteriales</taxon>
        <taxon>Sphingobacteriaceae</taxon>
        <taxon>Sphingobacterium</taxon>
    </lineage>
</organism>
<evidence type="ECO:0000313" key="2">
    <source>
        <dbReference type="Proteomes" id="UP000306808"/>
    </source>
</evidence>